<protein>
    <submittedName>
        <fullName evidence="2">Uncharacterized protein</fullName>
    </submittedName>
</protein>
<sequence length="126" mass="12768">MLPTRRASAAIAAAVAATPITAPSVRLNPAKDVRKRRTAGPANAAPATAKPTPSCPPATSPSDQASAIGLRNSACINVPATPSAPPATTAVRTRGRRIAQTISDRVGSPDPVIAPITSSGERMTWP</sequence>
<accession>A0A2A2M1R1</accession>
<reference evidence="2 3" key="1">
    <citation type="journal article" date="2017" name="Curr. Biol.">
        <title>Genome architecture and evolution of a unichromosomal asexual nematode.</title>
        <authorList>
            <person name="Fradin H."/>
            <person name="Zegar C."/>
            <person name="Gutwein M."/>
            <person name="Lucas J."/>
            <person name="Kovtun M."/>
            <person name="Corcoran D."/>
            <person name="Baugh L.R."/>
            <person name="Kiontke K."/>
            <person name="Gunsalus K."/>
            <person name="Fitch D.H."/>
            <person name="Piano F."/>
        </authorList>
    </citation>
    <scope>NUCLEOTIDE SEQUENCE [LARGE SCALE GENOMIC DNA]</scope>
    <source>
        <strain evidence="2">PF1309</strain>
    </source>
</reference>
<dbReference type="AlphaFoldDB" id="A0A2A2M1R1"/>
<evidence type="ECO:0000313" key="2">
    <source>
        <dbReference type="EMBL" id="PAV92424.1"/>
    </source>
</evidence>
<name>A0A2A2M1R1_9BILA</name>
<keyword evidence="3" id="KW-1185">Reference proteome</keyword>
<feature type="compositionally biased region" description="Polar residues" evidence="1">
    <location>
        <begin position="116"/>
        <end position="126"/>
    </location>
</feature>
<proteinExistence type="predicted"/>
<feature type="compositionally biased region" description="Low complexity" evidence="1">
    <location>
        <begin position="39"/>
        <end position="52"/>
    </location>
</feature>
<gene>
    <name evidence="2" type="ORF">WR25_18347</name>
</gene>
<feature type="region of interest" description="Disordered" evidence="1">
    <location>
        <begin position="100"/>
        <end position="126"/>
    </location>
</feature>
<dbReference type="Proteomes" id="UP000218231">
    <property type="component" value="Unassembled WGS sequence"/>
</dbReference>
<comment type="caution">
    <text evidence="2">The sequence shown here is derived from an EMBL/GenBank/DDBJ whole genome shotgun (WGS) entry which is preliminary data.</text>
</comment>
<evidence type="ECO:0000256" key="1">
    <source>
        <dbReference type="SAM" id="MobiDB-lite"/>
    </source>
</evidence>
<feature type="region of interest" description="Disordered" evidence="1">
    <location>
        <begin position="21"/>
        <end position="67"/>
    </location>
</feature>
<dbReference type="EMBL" id="LIAE01006202">
    <property type="protein sequence ID" value="PAV92424.1"/>
    <property type="molecule type" value="Genomic_DNA"/>
</dbReference>
<organism evidence="2 3">
    <name type="scientific">Diploscapter pachys</name>
    <dbReference type="NCBI Taxonomy" id="2018661"/>
    <lineage>
        <taxon>Eukaryota</taxon>
        <taxon>Metazoa</taxon>
        <taxon>Ecdysozoa</taxon>
        <taxon>Nematoda</taxon>
        <taxon>Chromadorea</taxon>
        <taxon>Rhabditida</taxon>
        <taxon>Rhabditina</taxon>
        <taxon>Rhabditomorpha</taxon>
        <taxon>Rhabditoidea</taxon>
        <taxon>Rhabditidae</taxon>
        <taxon>Diploscapter</taxon>
    </lineage>
</organism>
<evidence type="ECO:0000313" key="3">
    <source>
        <dbReference type="Proteomes" id="UP000218231"/>
    </source>
</evidence>